<dbReference type="Proteomes" id="UP001234178">
    <property type="component" value="Unassembled WGS sequence"/>
</dbReference>
<comment type="caution">
    <text evidence="1">The sequence shown here is derived from an EMBL/GenBank/DDBJ whole genome shotgun (WGS) entry which is preliminary data.</text>
</comment>
<evidence type="ECO:0000313" key="2">
    <source>
        <dbReference type="Proteomes" id="UP001234178"/>
    </source>
</evidence>
<name>A0ABR0AAY7_9CRUS</name>
<proteinExistence type="predicted"/>
<reference evidence="1 2" key="1">
    <citation type="journal article" date="2023" name="Nucleic Acids Res.">
        <title>The hologenome of Daphnia magna reveals possible DNA methylation and microbiome-mediated evolution of the host genome.</title>
        <authorList>
            <person name="Chaturvedi A."/>
            <person name="Li X."/>
            <person name="Dhandapani V."/>
            <person name="Marshall H."/>
            <person name="Kissane S."/>
            <person name="Cuenca-Cambronero M."/>
            <person name="Asole G."/>
            <person name="Calvet F."/>
            <person name="Ruiz-Romero M."/>
            <person name="Marangio P."/>
            <person name="Guigo R."/>
            <person name="Rago D."/>
            <person name="Mirbahai L."/>
            <person name="Eastwood N."/>
            <person name="Colbourne J.K."/>
            <person name="Zhou J."/>
            <person name="Mallon E."/>
            <person name="Orsini L."/>
        </authorList>
    </citation>
    <scope>NUCLEOTIDE SEQUENCE [LARGE SCALE GENOMIC DNA]</scope>
    <source>
        <strain evidence="1">LRV0_1</strain>
    </source>
</reference>
<accession>A0ABR0AAY7</accession>
<dbReference type="EMBL" id="JAOYFB010000037">
    <property type="protein sequence ID" value="KAK4022179.1"/>
    <property type="molecule type" value="Genomic_DNA"/>
</dbReference>
<organism evidence="1 2">
    <name type="scientific">Daphnia magna</name>
    <dbReference type="NCBI Taxonomy" id="35525"/>
    <lineage>
        <taxon>Eukaryota</taxon>
        <taxon>Metazoa</taxon>
        <taxon>Ecdysozoa</taxon>
        <taxon>Arthropoda</taxon>
        <taxon>Crustacea</taxon>
        <taxon>Branchiopoda</taxon>
        <taxon>Diplostraca</taxon>
        <taxon>Cladocera</taxon>
        <taxon>Anomopoda</taxon>
        <taxon>Daphniidae</taxon>
        <taxon>Daphnia</taxon>
    </lineage>
</organism>
<sequence>MAFDWPSSPAVQSALAPSNEQQVLHNRVSDFLALIFHRPRDFCTLPYTRSATRSTVLRY</sequence>
<keyword evidence="2" id="KW-1185">Reference proteome</keyword>
<evidence type="ECO:0000313" key="1">
    <source>
        <dbReference type="EMBL" id="KAK4022179.1"/>
    </source>
</evidence>
<gene>
    <name evidence="1" type="ORF">OUZ56_007659</name>
</gene>
<protein>
    <submittedName>
        <fullName evidence="1">Uncharacterized protein</fullName>
    </submittedName>
</protein>